<dbReference type="Gene3D" id="1.20.1610.10">
    <property type="entry name" value="alpha-1,2-mannosidases domains"/>
    <property type="match status" value="1"/>
</dbReference>
<feature type="region of interest" description="Disordered" evidence="1">
    <location>
        <begin position="740"/>
        <end position="767"/>
    </location>
</feature>
<dbReference type="EMBL" id="CP019791">
    <property type="protein sequence ID" value="AQT69797.1"/>
    <property type="molecule type" value="Genomic_DNA"/>
</dbReference>
<dbReference type="GO" id="GO:0000224">
    <property type="term" value="F:peptide-N4-(N-acetyl-beta-glucosaminyl)asparagine amidase activity"/>
    <property type="evidence" value="ECO:0007669"/>
    <property type="project" value="TreeGrafter"/>
</dbReference>
<evidence type="ECO:0000256" key="2">
    <source>
        <dbReference type="SAM" id="SignalP"/>
    </source>
</evidence>
<dbReference type="InterPro" id="IPR041371">
    <property type="entry name" value="GH92_N"/>
</dbReference>
<dbReference type="Pfam" id="PF07971">
    <property type="entry name" value="Glyco_hydro_92"/>
    <property type="match status" value="1"/>
</dbReference>
<dbReference type="FunFam" id="1.20.1050.60:FF:000001">
    <property type="entry name" value="Putative alpha-1,2-mannosidase"/>
    <property type="match status" value="1"/>
</dbReference>
<keyword evidence="2" id="KW-0732">Signal</keyword>
<feature type="domain" description="Glycosyl hydrolase family 92" evidence="3">
    <location>
        <begin position="272"/>
        <end position="734"/>
    </location>
</feature>
<dbReference type="GO" id="GO:0005829">
    <property type="term" value="C:cytosol"/>
    <property type="evidence" value="ECO:0007669"/>
    <property type="project" value="TreeGrafter"/>
</dbReference>
<dbReference type="RefSeq" id="WP_205847919.1">
    <property type="nucleotide sequence ID" value="NZ_CP019791.1"/>
</dbReference>
<gene>
    <name evidence="5" type="ORF">STSP2_02994</name>
</gene>
<proteinExistence type="predicted"/>
<evidence type="ECO:0000259" key="3">
    <source>
        <dbReference type="Pfam" id="PF07971"/>
    </source>
</evidence>
<dbReference type="Gene3D" id="3.30.2080.10">
    <property type="entry name" value="GH92 mannosidase domain"/>
    <property type="match status" value="1"/>
</dbReference>
<dbReference type="InterPro" id="IPR005887">
    <property type="entry name" value="GH92_a_mannosidase_put"/>
</dbReference>
<dbReference type="InterPro" id="IPR050883">
    <property type="entry name" value="PNGase"/>
</dbReference>
<feature type="compositionally biased region" description="Polar residues" evidence="1">
    <location>
        <begin position="743"/>
        <end position="759"/>
    </location>
</feature>
<accession>A0A1U9NPT2</accession>
<organism evidence="5 6">
    <name type="scientific">Anaerohalosphaera lusitana</name>
    <dbReference type="NCBI Taxonomy" id="1936003"/>
    <lineage>
        <taxon>Bacteria</taxon>
        <taxon>Pseudomonadati</taxon>
        <taxon>Planctomycetota</taxon>
        <taxon>Phycisphaerae</taxon>
        <taxon>Sedimentisphaerales</taxon>
        <taxon>Anaerohalosphaeraceae</taxon>
        <taxon>Anaerohalosphaera</taxon>
    </lineage>
</organism>
<dbReference type="InterPro" id="IPR012939">
    <property type="entry name" value="Glyco_hydro_92"/>
</dbReference>
<dbReference type="GO" id="GO:0006516">
    <property type="term" value="P:glycoprotein catabolic process"/>
    <property type="evidence" value="ECO:0007669"/>
    <property type="project" value="TreeGrafter"/>
</dbReference>
<feature type="domain" description="Glycosyl hydrolase family 92 N-terminal" evidence="4">
    <location>
        <begin position="34"/>
        <end position="266"/>
    </location>
</feature>
<evidence type="ECO:0000259" key="4">
    <source>
        <dbReference type="Pfam" id="PF17678"/>
    </source>
</evidence>
<evidence type="ECO:0000313" key="6">
    <source>
        <dbReference type="Proteomes" id="UP000189674"/>
    </source>
</evidence>
<feature type="region of interest" description="Disordered" evidence="1">
    <location>
        <begin position="112"/>
        <end position="133"/>
    </location>
</feature>
<dbReference type="GO" id="GO:0030246">
    <property type="term" value="F:carbohydrate binding"/>
    <property type="evidence" value="ECO:0007669"/>
    <property type="project" value="InterPro"/>
</dbReference>
<dbReference type="InterPro" id="IPR008928">
    <property type="entry name" value="6-hairpin_glycosidase_sf"/>
</dbReference>
<sequence length="767" mass="85358" precursor="true">MTHNKATTIILVFLGIAMISGCGVHAKSQDVVQYVDPYIGTSGHGHTFLAATVPFGAIQPGPNGFNKGWDWCSGYHYSDSVLVGFSHTHLSGTGIGDLGDIMMMPFTGEIKTQPGSDADPDSGYASRFSHDNETARPSHYSVKLDDYDVKVDLTATERVAMHKYTFPADKTGHVIVDLQQGNTDHATKTYIRQIDDTTFGGYRFSTGWAKDQRVYFAMKFQNGPRSFTVYDGARKLKTNTTKSNKIKGVFTLDADSEPVLLKVAISPVSVKNALGNIRTEMPHWDFMRVVEQGREEWNRQLSCINIESGSDSVKRTFYTALYHTMIAPVLFNDSNGQYRGTDKKVYADPGFENYSIFSLWDTYRAQQPLLTITEPQRVDDMVKSMLAIYDQQGVLPVWHLLGNETWTMVGYHAVPVIVDAYMKGFDGFDPERAFEAIKTSAMHEREGVEFLKEMGYIPGDKENEAVAKALEYAIDDACIALMAEKLGKTEDAQYFRKRALAYAEYFDPTTKFMRGKMADGSWRKPFDPVASTHRKDDYCEGNAWQYTWLVPQHPEGLIDLFGSDQAFTEKLDRLWAVSSELSEGASSDISGLIGQYAHGNEPGHHISYLYAFAGQQYKTAEKVRRIMDTMYHDGPDGLCGNEDCGQMSAWYVFSALGFYPVHPAAGVYVLGSPALDEARIQIDGGETFTIRAENNSPENIYIQSASYNGKPYTKGYITHEMIVNGGTLVLQMGDTPNLAFASKPQNRSSSPLFNNSKQATAGHITAK</sequence>
<evidence type="ECO:0000256" key="1">
    <source>
        <dbReference type="SAM" id="MobiDB-lite"/>
    </source>
</evidence>
<dbReference type="PROSITE" id="PS51257">
    <property type="entry name" value="PROKAR_LIPOPROTEIN"/>
    <property type="match status" value="1"/>
</dbReference>
<dbReference type="Gene3D" id="1.20.1050.60">
    <property type="entry name" value="alpha-1,2-mannosidase"/>
    <property type="match status" value="1"/>
</dbReference>
<name>A0A1U9NPT2_9BACT</name>
<dbReference type="STRING" id="1936003.STSP2_02994"/>
<dbReference type="SUPFAM" id="SSF48208">
    <property type="entry name" value="Six-hairpin glycosidases"/>
    <property type="match status" value="1"/>
</dbReference>
<dbReference type="PANTHER" id="PTHR12143">
    <property type="entry name" value="PEPTIDE N-GLYCANASE PNGASE -RELATED"/>
    <property type="match status" value="1"/>
</dbReference>
<protein>
    <submittedName>
        <fullName evidence="5">Putative alpha-1,2-mannosidase</fullName>
    </submittedName>
</protein>
<dbReference type="Proteomes" id="UP000189674">
    <property type="component" value="Chromosome"/>
</dbReference>
<dbReference type="AlphaFoldDB" id="A0A1U9NPT2"/>
<dbReference type="GO" id="GO:0005975">
    <property type="term" value="P:carbohydrate metabolic process"/>
    <property type="evidence" value="ECO:0007669"/>
    <property type="project" value="InterPro"/>
</dbReference>
<dbReference type="InterPro" id="IPR014718">
    <property type="entry name" value="GH-type_carb-bd"/>
</dbReference>
<feature type="chain" id="PRO_5013160473" evidence="2">
    <location>
        <begin position="27"/>
        <end position="767"/>
    </location>
</feature>
<keyword evidence="6" id="KW-1185">Reference proteome</keyword>
<dbReference type="NCBIfam" id="TIGR01180">
    <property type="entry name" value="aman2_put"/>
    <property type="match status" value="1"/>
</dbReference>
<feature type="signal peptide" evidence="2">
    <location>
        <begin position="1"/>
        <end position="26"/>
    </location>
</feature>
<evidence type="ECO:0000313" key="5">
    <source>
        <dbReference type="EMBL" id="AQT69797.1"/>
    </source>
</evidence>
<dbReference type="PANTHER" id="PTHR12143:SF39">
    <property type="entry name" value="SECRETED PROTEIN"/>
    <property type="match status" value="1"/>
</dbReference>
<dbReference type="Pfam" id="PF17678">
    <property type="entry name" value="Glyco_hydro_92N"/>
    <property type="match status" value="1"/>
</dbReference>
<dbReference type="KEGG" id="alus:STSP2_02994"/>
<reference evidence="6" key="1">
    <citation type="submission" date="2017-02" db="EMBL/GenBank/DDBJ databases">
        <title>Comparative genomics and description of representatives of a novel lineage of planctomycetes thriving in anoxic sediments.</title>
        <authorList>
            <person name="Spring S."/>
            <person name="Bunk B."/>
            <person name="Sproer C."/>
        </authorList>
    </citation>
    <scope>NUCLEOTIDE SEQUENCE [LARGE SCALE GENOMIC DNA]</scope>
    <source>
        <strain evidence="6">ST-NAGAB-D1</strain>
    </source>
</reference>
<dbReference type="Gene3D" id="2.70.98.10">
    <property type="match status" value="1"/>
</dbReference>
<dbReference type="FunFam" id="3.30.2080.10:FF:000001">
    <property type="entry name" value="Alpha-1,2-mannosidase subfamily"/>
    <property type="match status" value="1"/>
</dbReference>